<dbReference type="EMBL" id="CP157675">
    <property type="protein sequence ID" value="XBP72088.1"/>
    <property type="molecule type" value="Genomic_DNA"/>
</dbReference>
<gene>
    <name evidence="1" type="ORF">ABLV49_09920</name>
</gene>
<accession>A0AAU7LYT1</accession>
<dbReference type="RefSeq" id="WP_349281418.1">
    <property type="nucleotide sequence ID" value="NZ_CBCSCU010000002.1"/>
</dbReference>
<dbReference type="AlphaFoldDB" id="A0AAU7LYT1"/>
<evidence type="ECO:0000313" key="1">
    <source>
        <dbReference type="EMBL" id="XBP72088.1"/>
    </source>
</evidence>
<proteinExistence type="predicted"/>
<reference evidence="1" key="1">
    <citation type="submission" date="2024-05" db="EMBL/GenBank/DDBJ databases">
        <authorList>
            <person name="Bunk B."/>
            <person name="Swiderski J."/>
            <person name="Sproer C."/>
            <person name="Thiel V."/>
        </authorList>
    </citation>
    <scope>NUCLEOTIDE SEQUENCE</scope>
    <source>
        <strain evidence="1">DSM 17735</strain>
    </source>
</reference>
<name>A0AAU7LYT1_9BURK</name>
<organism evidence="1">
    <name type="scientific">Polaromonas hydrogenivorans</name>
    <dbReference type="NCBI Taxonomy" id="335476"/>
    <lineage>
        <taxon>Bacteria</taxon>
        <taxon>Pseudomonadati</taxon>
        <taxon>Pseudomonadota</taxon>
        <taxon>Betaproteobacteria</taxon>
        <taxon>Burkholderiales</taxon>
        <taxon>Comamonadaceae</taxon>
        <taxon>Polaromonas</taxon>
    </lineage>
</organism>
<sequence length="195" mass="22279">MNDRPLPTEDDLLDTDAAGRWLSQALPEKTPAQWALWLRNNRNQSRHASYRINVQRFGKKACYLPVDLERFVDWEKSRQLGTVKLSGRVVEVMRAYGMDEVGGSNYGRKLAYEVQLSFEEGSPDKQFVRLMIKRPLGIFRLEADEAEALAKELLVIAHAIRRHPDPTTPSRADAGDYKTLIDTQDLTVSRLKVPK</sequence>
<protein>
    <submittedName>
        <fullName evidence="1">Uncharacterized protein</fullName>
    </submittedName>
</protein>